<accession>A0A1J1IR11</accession>
<dbReference type="Proteomes" id="UP000183832">
    <property type="component" value="Unassembled WGS sequence"/>
</dbReference>
<organism evidence="1 2">
    <name type="scientific">Clunio marinus</name>
    <dbReference type="NCBI Taxonomy" id="568069"/>
    <lineage>
        <taxon>Eukaryota</taxon>
        <taxon>Metazoa</taxon>
        <taxon>Ecdysozoa</taxon>
        <taxon>Arthropoda</taxon>
        <taxon>Hexapoda</taxon>
        <taxon>Insecta</taxon>
        <taxon>Pterygota</taxon>
        <taxon>Neoptera</taxon>
        <taxon>Endopterygota</taxon>
        <taxon>Diptera</taxon>
        <taxon>Nematocera</taxon>
        <taxon>Chironomoidea</taxon>
        <taxon>Chironomidae</taxon>
        <taxon>Clunio</taxon>
    </lineage>
</organism>
<sequence length="73" mass="8396">MSSRIVSSTKFKIVIHCSSVQIFQKLVLRNSLKADSTYYTTGCLLAAFTLFENAQAFHFVAIIRSNRHEKQLW</sequence>
<dbReference type="EMBL" id="CVRI01000057">
    <property type="protein sequence ID" value="CRL01988.1"/>
    <property type="molecule type" value="Genomic_DNA"/>
</dbReference>
<reference evidence="1 2" key="1">
    <citation type="submission" date="2015-04" db="EMBL/GenBank/DDBJ databases">
        <authorList>
            <person name="Syromyatnikov M.Y."/>
            <person name="Popov V.N."/>
        </authorList>
    </citation>
    <scope>NUCLEOTIDE SEQUENCE [LARGE SCALE GENOMIC DNA]</scope>
</reference>
<dbReference type="AlphaFoldDB" id="A0A1J1IR11"/>
<gene>
    <name evidence="1" type="ORF">CLUMA_CG015534</name>
</gene>
<evidence type="ECO:0000313" key="2">
    <source>
        <dbReference type="Proteomes" id="UP000183832"/>
    </source>
</evidence>
<evidence type="ECO:0000313" key="1">
    <source>
        <dbReference type="EMBL" id="CRL01988.1"/>
    </source>
</evidence>
<protein>
    <submittedName>
        <fullName evidence="1">CLUMA_CG015534, isoform A</fullName>
    </submittedName>
</protein>
<keyword evidence="2" id="KW-1185">Reference proteome</keyword>
<name>A0A1J1IR11_9DIPT</name>
<proteinExistence type="predicted"/>